<feature type="transmembrane region" description="Helical" evidence="4">
    <location>
        <begin position="243"/>
        <end position="262"/>
    </location>
</feature>
<keyword evidence="1 4" id="KW-0812">Transmembrane</keyword>
<evidence type="ECO:0000256" key="3">
    <source>
        <dbReference type="ARBA" id="ARBA00023136"/>
    </source>
</evidence>
<evidence type="ECO:0000259" key="5">
    <source>
        <dbReference type="PROSITE" id="PS50850"/>
    </source>
</evidence>
<protein>
    <submittedName>
        <fullName evidence="6">MFS transporter</fullName>
    </submittedName>
</protein>
<accession>A0A2H0WW58</accession>
<sequence length="418" mass="44971">MNRRWVILGAAMLIQLCLGTLYAWSVFVNPLKIAYGFTNTQTQIVFSLNVAAIALAVLFAGRWQDKIGPRKVIVFGGLLFGGGYLLAGLLSQGSFAVIVTGIGIISGIGSGFAYISVVATGIKWFPERKGLITGLIVGGMGSGTIIIAELSSHLIQQVGVLGTFTAFGIVFLAVVIPLAMVFKNPPVGAEAEKIEEPQVVMKKEMTRREMFKTMQFWILWTMFVCGASAGLMYIGILKSFGERLPGITSVMAGAAVAIFALGNTAGRISLGWLSDKIGFRKTLFFMFITQALMISALVNMISPYNFWPDFLPIFYQPSMAGLGVVSAWMGFNFGANFSLFPSATAKSFGIKNLGANYGAMFTAYGIGGLIGPIINGKILDRTGSCLYAFILAMVLCFIAALLSLCAKEENRRKDAYPE</sequence>
<dbReference type="CDD" id="cd17353">
    <property type="entry name" value="MFS_OFA_like"/>
    <property type="match status" value="1"/>
</dbReference>
<comment type="caution">
    <text evidence="6">The sequence shown here is derived from an EMBL/GenBank/DDBJ whole genome shotgun (WGS) entry which is preliminary data.</text>
</comment>
<feature type="transmembrane region" description="Helical" evidence="4">
    <location>
        <begin position="96"/>
        <end position="119"/>
    </location>
</feature>
<dbReference type="InterPro" id="IPR050327">
    <property type="entry name" value="Proton-linked_MCT"/>
</dbReference>
<keyword evidence="2 4" id="KW-1133">Transmembrane helix</keyword>
<feature type="transmembrane region" description="Helical" evidence="4">
    <location>
        <begin position="216"/>
        <end position="237"/>
    </location>
</feature>
<feature type="transmembrane region" description="Helical" evidence="4">
    <location>
        <begin position="354"/>
        <end position="374"/>
    </location>
</feature>
<dbReference type="InterPro" id="IPR020846">
    <property type="entry name" value="MFS_dom"/>
</dbReference>
<feature type="transmembrane region" description="Helical" evidence="4">
    <location>
        <begin position="131"/>
        <end position="148"/>
    </location>
</feature>
<evidence type="ECO:0000256" key="4">
    <source>
        <dbReference type="SAM" id="Phobius"/>
    </source>
</evidence>
<evidence type="ECO:0000256" key="1">
    <source>
        <dbReference type="ARBA" id="ARBA00022692"/>
    </source>
</evidence>
<evidence type="ECO:0000256" key="2">
    <source>
        <dbReference type="ARBA" id="ARBA00022989"/>
    </source>
</evidence>
<feature type="transmembrane region" description="Helical" evidence="4">
    <location>
        <begin position="72"/>
        <end position="90"/>
    </location>
</feature>
<dbReference type="AlphaFoldDB" id="A0A2H0WW58"/>
<dbReference type="InterPro" id="IPR011701">
    <property type="entry name" value="MFS"/>
</dbReference>
<feature type="transmembrane region" description="Helical" evidence="4">
    <location>
        <begin position="160"/>
        <end position="182"/>
    </location>
</feature>
<evidence type="ECO:0000313" key="6">
    <source>
        <dbReference type="EMBL" id="PIS16910.1"/>
    </source>
</evidence>
<evidence type="ECO:0000313" key="7">
    <source>
        <dbReference type="Proteomes" id="UP000229080"/>
    </source>
</evidence>
<feature type="transmembrane region" description="Helical" evidence="4">
    <location>
        <begin position="283"/>
        <end position="301"/>
    </location>
</feature>
<dbReference type="Pfam" id="PF07690">
    <property type="entry name" value="MFS_1"/>
    <property type="match status" value="1"/>
</dbReference>
<dbReference type="InterPro" id="IPR036259">
    <property type="entry name" value="MFS_trans_sf"/>
</dbReference>
<dbReference type="GO" id="GO:0022857">
    <property type="term" value="F:transmembrane transporter activity"/>
    <property type="evidence" value="ECO:0007669"/>
    <property type="project" value="InterPro"/>
</dbReference>
<feature type="transmembrane region" description="Helical" evidence="4">
    <location>
        <begin position="386"/>
        <end position="406"/>
    </location>
</feature>
<reference evidence="7" key="1">
    <citation type="submission" date="2017-09" db="EMBL/GenBank/DDBJ databases">
        <title>Depth-based differentiation of microbial function through sediment-hosted aquifers and enrichment of novel symbionts in the deep terrestrial subsurface.</title>
        <authorList>
            <person name="Probst A.J."/>
            <person name="Ladd B."/>
            <person name="Jarett J.K."/>
            <person name="Geller-Mcgrath D.E."/>
            <person name="Sieber C.M.K."/>
            <person name="Emerson J.B."/>
            <person name="Anantharaman K."/>
            <person name="Thomas B.C."/>
            <person name="Malmstrom R."/>
            <person name="Stieglmeier M."/>
            <person name="Klingl A."/>
            <person name="Woyke T."/>
            <person name="Ryan C.M."/>
            <person name="Banfield J.F."/>
        </authorList>
    </citation>
    <scope>NUCLEOTIDE SEQUENCE [LARGE SCALE GENOMIC DNA]</scope>
</reference>
<dbReference type="Proteomes" id="UP000229080">
    <property type="component" value="Unassembled WGS sequence"/>
</dbReference>
<name>A0A2H0WW58_9BACT</name>
<dbReference type="Gene3D" id="1.20.1250.20">
    <property type="entry name" value="MFS general substrate transporter like domains"/>
    <property type="match status" value="2"/>
</dbReference>
<dbReference type="SUPFAM" id="SSF103473">
    <property type="entry name" value="MFS general substrate transporter"/>
    <property type="match status" value="1"/>
</dbReference>
<proteinExistence type="predicted"/>
<organism evidence="6 7">
    <name type="scientific">Candidatus Portnoybacteria bacterium CG09_land_8_20_14_0_10_44_13</name>
    <dbReference type="NCBI Taxonomy" id="1974811"/>
    <lineage>
        <taxon>Bacteria</taxon>
        <taxon>Candidatus Portnoyibacteriota</taxon>
    </lineage>
</organism>
<feature type="domain" description="Major facilitator superfamily (MFS) profile" evidence="5">
    <location>
        <begin position="3"/>
        <end position="411"/>
    </location>
</feature>
<dbReference type="PANTHER" id="PTHR11360">
    <property type="entry name" value="MONOCARBOXYLATE TRANSPORTER"/>
    <property type="match status" value="1"/>
</dbReference>
<feature type="transmembrane region" description="Helical" evidence="4">
    <location>
        <begin position="42"/>
        <end position="60"/>
    </location>
</feature>
<gene>
    <name evidence="6" type="ORF">COT61_01475</name>
</gene>
<dbReference type="PANTHER" id="PTHR11360:SF304">
    <property type="entry name" value="MFS DOMAIN-CONTAINING PROTEIN"/>
    <property type="match status" value="1"/>
</dbReference>
<dbReference type="EMBL" id="PEZF01000045">
    <property type="protein sequence ID" value="PIS16910.1"/>
    <property type="molecule type" value="Genomic_DNA"/>
</dbReference>
<feature type="transmembrane region" description="Helical" evidence="4">
    <location>
        <begin position="313"/>
        <end position="333"/>
    </location>
</feature>
<dbReference type="PROSITE" id="PS50850">
    <property type="entry name" value="MFS"/>
    <property type="match status" value="1"/>
</dbReference>
<keyword evidence="3 4" id="KW-0472">Membrane</keyword>